<comment type="subcellular location">
    <subcellularLocation>
        <location evidence="1 9">Secreted</location>
        <location evidence="1 9">Extracellular space</location>
        <location evidence="1 9">Extracellular matrix</location>
    </subcellularLocation>
</comment>
<dbReference type="OrthoDB" id="5945655at2759"/>
<dbReference type="Proteomes" id="UP000288716">
    <property type="component" value="Unassembled WGS sequence"/>
</dbReference>
<dbReference type="PRINTS" id="PR01349">
    <property type="entry name" value="WNTPROTEIN"/>
</dbReference>
<sequence>MSKVCKCHGVSGSCALQTCWMRITEFSNIGRYLKKSYQKALKIDSNENSDNSNSVFKSVSSETNLPNTLLAYTEESPDYCFANDTFSSNGTLGRICSRRKGVNVTLEEKHSCRKLCKQCGYKVK</sequence>
<dbReference type="GO" id="GO:0030182">
    <property type="term" value="P:neuron differentiation"/>
    <property type="evidence" value="ECO:0007669"/>
    <property type="project" value="TreeGrafter"/>
</dbReference>
<dbReference type="GO" id="GO:0060070">
    <property type="term" value="P:canonical Wnt signaling pathway"/>
    <property type="evidence" value="ECO:0007669"/>
    <property type="project" value="TreeGrafter"/>
</dbReference>
<evidence type="ECO:0000313" key="11">
    <source>
        <dbReference type="Proteomes" id="UP000288716"/>
    </source>
</evidence>
<dbReference type="AlphaFoldDB" id="A0A443R719"/>
<reference evidence="10 11" key="1">
    <citation type="journal article" date="2018" name="Gigascience">
        <title>Genomes of trombidid mites reveal novel predicted allergens and laterally-transferred genes associated with secondary metabolism.</title>
        <authorList>
            <person name="Dong X."/>
            <person name="Chaisiri K."/>
            <person name="Xia D."/>
            <person name="Armstrong S.D."/>
            <person name="Fang Y."/>
            <person name="Donnelly M.J."/>
            <person name="Kadowaki T."/>
            <person name="McGarry J.W."/>
            <person name="Darby A.C."/>
            <person name="Makepeace B.L."/>
        </authorList>
    </citation>
    <scope>NUCLEOTIDE SEQUENCE [LARGE SCALE GENOMIC DNA]</scope>
    <source>
        <strain evidence="10">UoL-UT</strain>
    </source>
</reference>
<comment type="caution">
    <text evidence="10">The sequence shown here is derived from an EMBL/GenBank/DDBJ whole genome shotgun (WGS) entry which is preliminary data.</text>
</comment>
<evidence type="ECO:0000256" key="5">
    <source>
        <dbReference type="ARBA" id="ARBA00022530"/>
    </source>
</evidence>
<evidence type="ECO:0000256" key="1">
    <source>
        <dbReference type="ARBA" id="ARBA00004498"/>
    </source>
</evidence>
<comment type="function">
    <text evidence="9">Ligand for members of the frizzled family of seven transmembrane receptors.</text>
</comment>
<evidence type="ECO:0000256" key="9">
    <source>
        <dbReference type="RuleBase" id="RU003500"/>
    </source>
</evidence>
<proteinExistence type="inferred from homology"/>
<keyword evidence="7" id="KW-1015">Disulfide bond</keyword>
<keyword evidence="6 9" id="KW-0879">Wnt signaling pathway</keyword>
<dbReference type="VEuPathDB" id="VectorBase:LDEU014071"/>
<dbReference type="Pfam" id="PF00110">
    <property type="entry name" value="wnt"/>
    <property type="match status" value="1"/>
</dbReference>
<dbReference type="InterPro" id="IPR005817">
    <property type="entry name" value="Wnt"/>
</dbReference>
<evidence type="ECO:0000256" key="2">
    <source>
        <dbReference type="ARBA" id="ARBA00005683"/>
    </source>
</evidence>
<protein>
    <recommendedName>
        <fullName evidence="9">Protein Wnt</fullName>
    </recommendedName>
</protein>
<dbReference type="SMART" id="SM00097">
    <property type="entry name" value="WNT1"/>
    <property type="match status" value="1"/>
</dbReference>
<keyword evidence="3 9" id="KW-0217">Developmental protein</keyword>
<dbReference type="EMBL" id="NCKV01049354">
    <property type="protein sequence ID" value="RWS11059.1"/>
    <property type="molecule type" value="Genomic_DNA"/>
</dbReference>
<evidence type="ECO:0000256" key="4">
    <source>
        <dbReference type="ARBA" id="ARBA00022525"/>
    </source>
</evidence>
<evidence type="ECO:0000313" key="10">
    <source>
        <dbReference type="EMBL" id="RWS11059.1"/>
    </source>
</evidence>
<keyword evidence="4" id="KW-0964">Secreted</keyword>
<keyword evidence="5" id="KW-0272">Extracellular matrix</keyword>
<evidence type="ECO:0000256" key="8">
    <source>
        <dbReference type="ARBA" id="ARBA00023288"/>
    </source>
</evidence>
<dbReference type="GO" id="GO:0005125">
    <property type="term" value="F:cytokine activity"/>
    <property type="evidence" value="ECO:0007669"/>
    <property type="project" value="TreeGrafter"/>
</dbReference>
<keyword evidence="11" id="KW-1185">Reference proteome</keyword>
<dbReference type="InterPro" id="IPR018161">
    <property type="entry name" value="Wnt_CS"/>
</dbReference>
<accession>A0A443R719</accession>
<dbReference type="PANTHER" id="PTHR12027:SF81">
    <property type="entry name" value="WNT INHIBITOR OF DORSAL PROTEIN"/>
    <property type="match status" value="1"/>
</dbReference>
<feature type="non-terminal residue" evidence="10">
    <location>
        <position position="124"/>
    </location>
</feature>
<name>A0A443R719_9ACAR</name>
<gene>
    <name evidence="10" type="ORF">B4U80_09312</name>
</gene>
<evidence type="ECO:0000256" key="6">
    <source>
        <dbReference type="ARBA" id="ARBA00022687"/>
    </source>
</evidence>
<evidence type="ECO:0000256" key="7">
    <source>
        <dbReference type="ARBA" id="ARBA00023157"/>
    </source>
</evidence>
<dbReference type="PANTHER" id="PTHR12027">
    <property type="entry name" value="WNT RELATED"/>
    <property type="match status" value="1"/>
</dbReference>
<dbReference type="GO" id="GO:0005109">
    <property type="term" value="F:frizzled binding"/>
    <property type="evidence" value="ECO:0007669"/>
    <property type="project" value="TreeGrafter"/>
</dbReference>
<dbReference type="STRING" id="299467.A0A443R719"/>
<comment type="similarity">
    <text evidence="2 9">Belongs to the Wnt family.</text>
</comment>
<dbReference type="PROSITE" id="PS00246">
    <property type="entry name" value="WNT1"/>
    <property type="match status" value="1"/>
</dbReference>
<dbReference type="GO" id="GO:0045165">
    <property type="term" value="P:cell fate commitment"/>
    <property type="evidence" value="ECO:0007669"/>
    <property type="project" value="TreeGrafter"/>
</dbReference>
<evidence type="ECO:0000256" key="3">
    <source>
        <dbReference type="ARBA" id="ARBA00022473"/>
    </source>
</evidence>
<organism evidence="10 11">
    <name type="scientific">Leptotrombidium deliense</name>
    <dbReference type="NCBI Taxonomy" id="299467"/>
    <lineage>
        <taxon>Eukaryota</taxon>
        <taxon>Metazoa</taxon>
        <taxon>Ecdysozoa</taxon>
        <taxon>Arthropoda</taxon>
        <taxon>Chelicerata</taxon>
        <taxon>Arachnida</taxon>
        <taxon>Acari</taxon>
        <taxon>Acariformes</taxon>
        <taxon>Trombidiformes</taxon>
        <taxon>Prostigmata</taxon>
        <taxon>Anystina</taxon>
        <taxon>Parasitengona</taxon>
        <taxon>Trombiculoidea</taxon>
        <taxon>Trombiculidae</taxon>
        <taxon>Leptotrombidium</taxon>
    </lineage>
</organism>
<dbReference type="GO" id="GO:0005615">
    <property type="term" value="C:extracellular space"/>
    <property type="evidence" value="ECO:0007669"/>
    <property type="project" value="TreeGrafter"/>
</dbReference>
<keyword evidence="8" id="KW-0449">Lipoprotein</keyword>